<feature type="compositionally biased region" description="Low complexity" evidence="7">
    <location>
        <begin position="1"/>
        <end position="13"/>
    </location>
</feature>
<evidence type="ECO:0000256" key="4">
    <source>
        <dbReference type="ARBA" id="ARBA00022827"/>
    </source>
</evidence>
<dbReference type="Pfam" id="PF00743">
    <property type="entry name" value="FMO-like"/>
    <property type="match status" value="1"/>
</dbReference>
<dbReference type="EMBL" id="JAULSO010000003">
    <property type="protein sequence ID" value="KAK3685329.1"/>
    <property type="molecule type" value="Genomic_DNA"/>
</dbReference>
<keyword evidence="5" id="KW-0521">NADP</keyword>
<evidence type="ECO:0000256" key="3">
    <source>
        <dbReference type="ARBA" id="ARBA00022630"/>
    </source>
</evidence>
<comment type="cofactor">
    <cofactor evidence="1">
        <name>FAD</name>
        <dbReference type="ChEBI" id="CHEBI:57692"/>
    </cofactor>
</comment>
<dbReference type="InterPro" id="IPR020946">
    <property type="entry name" value="Flavin_mOase-like"/>
</dbReference>
<dbReference type="InterPro" id="IPR050775">
    <property type="entry name" value="FAD-binding_Monooxygenases"/>
</dbReference>
<gene>
    <name evidence="8" type="ORF">B0T22DRAFT_465376</name>
</gene>
<dbReference type="PANTHER" id="PTHR43098">
    <property type="entry name" value="L-ORNITHINE N(5)-MONOOXYGENASE-RELATED"/>
    <property type="match status" value="1"/>
</dbReference>
<dbReference type="GO" id="GO:0050660">
    <property type="term" value="F:flavin adenine dinucleotide binding"/>
    <property type="evidence" value="ECO:0007669"/>
    <property type="project" value="InterPro"/>
</dbReference>
<dbReference type="GO" id="GO:0004499">
    <property type="term" value="F:N,N-dimethylaniline monooxygenase activity"/>
    <property type="evidence" value="ECO:0007669"/>
    <property type="project" value="InterPro"/>
</dbReference>
<comment type="similarity">
    <text evidence="2">Belongs to the FAD-binding monooxygenase family.</text>
</comment>
<comment type="caution">
    <text evidence="8">The sequence shown here is derived from an EMBL/GenBank/DDBJ whole genome shotgun (WGS) entry which is preliminary data.</text>
</comment>
<evidence type="ECO:0000256" key="2">
    <source>
        <dbReference type="ARBA" id="ARBA00010139"/>
    </source>
</evidence>
<sequence>MATANPNDAAPAPEKVANGQPSLDDLTMFTVQQRYAEEAAKRLRPDGLDQFLDIEAAISDRIRAMGRDIWADHAVLNGKPPAITDGGKYKFLILGAGYGGLLYAARLIDAGLARNADDLRIVDIAGGFGGTWYWNRYPGLHCDVESYTYMPLLEETGYMPKTKYAAGPELREHADRIATQWNLHDKALFRSTVKTAKWDDEAQLWDIEMQEDRGPDEPARDLRIQTQYFMVASGVITNPHMPRLPGIESFSGSMFHTSRWDYAVSGGSPDDSDLALTGLQGKRVGILGTGATAIQVVPQLAKWAKEVYVFQRTPSAVSWRGQKPTDPEEWKTKIANKKGWQRARMENINRAITGTLPAGEACVGPDGWTELTSYDGLIGSPRMARVEPSPDKIGAHVGRLLQSDLPHSERIRARVGQIVHDADTAARLRAWYPTWCKRPTFSDEYLQAFNLPHVHLVDTDGRGVEAATAGGLVAGGREYPLDILVLGTGYRAIGTGDGSPAVRTGVEIIGRHGVSMDDRWMNHGAATLHGVLMGGFPNFFTNGPFQHGSAANYIYLLDASIEHVVHIVAKAEARVGPGARAVVEVTSAAEEAWCYEVMKRAAGYAVLAGCTPGYITSEGGQRTTDPVEMMRKARLVPWSEGMESFVEVLETYRAEGSLAGIDVTAVSVV</sequence>
<evidence type="ECO:0000256" key="7">
    <source>
        <dbReference type="SAM" id="MobiDB-lite"/>
    </source>
</evidence>
<dbReference type="Gene3D" id="3.50.50.60">
    <property type="entry name" value="FAD/NAD(P)-binding domain"/>
    <property type="match status" value="2"/>
</dbReference>
<organism evidence="8 9">
    <name type="scientific">Podospora appendiculata</name>
    <dbReference type="NCBI Taxonomy" id="314037"/>
    <lineage>
        <taxon>Eukaryota</taxon>
        <taxon>Fungi</taxon>
        <taxon>Dikarya</taxon>
        <taxon>Ascomycota</taxon>
        <taxon>Pezizomycotina</taxon>
        <taxon>Sordariomycetes</taxon>
        <taxon>Sordariomycetidae</taxon>
        <taxon>Sordariales</taxon>
        <taxon>Podosporaceae</taxon>
        <taxon>Podospora</taxon>
    </lineage>
</organism>
<proteinExistence type="inferred from homology"/>
<evidence type="ECO:0000256" key="5">
    <source>
        <dbReference type="ARBA" id="ARBA00022857"/>
    </source>
</evidence>
<accession>A0AAE0X5K2</accession>
<keyword evidence="9" id="KW-1185">Reference proteome</keyword>
<keyword evidence="6" id="KW-0560">Oxidoreductase</keyword>
<evidence type="ECO:0000256" key="6">
    <source>
        <dbReference type="ARBA" id="ARBA00023002"/>
    </source>
</evidence>
<feature type="region of interest" description="Disordered" evidence="7">
    <location>
        <begin position="1"/>
        <end position="23"/>
    </location>
</feature>
<dbReference type="PANTHER" id="PTHR43098:SF2">
    <property type="entry name" value="FAD-BINDING MONOOXYGENASE AUSB-RELATED"/>
    <property type="match status" value="1"/>
</dbReference>
<evidence type="ECO:0000313" key="8">
    <source>
        <dbReference type="EMBL" id="KAK3685329.1"/>
    </source>
</evidence>
<name>A0AAE0X5K2_9PEZI</name>
<dbReference type="Proteomes" id="UP001270362">
    <property type="component" value="Unassembled WGS sequence"/>
</dbReference>
<evidence type="ECO:0000313" key="9">
    <source>
        <dbReference type="Proteomes" id="UP001270362"/>
    </source>
</evidence>
<dbReference type="SUPFAM" id="SSF51905">
    <property type="entry name" value="FAD/NAD(P)-binding domain"/>
    <property type="match status" value="3"/>
</dbReference>
<keyword evidence="4" id="KW-0274">FAD</keyword>
<dbReference type="GO" id="GO:0050661">
    <property type="term" value="F:NADP binding"/>
    <property type="evidence" value="ECO:0007669"/>
    <property type="project" value="InterPro"/>
</dbReference>
<reference evidence="8" key="1">
    <citation type="journal article" date="2023" name="Mol. Phylogenet. Evol.">
        <title>Genome-scale phylogeny and comparative genomics of the fungal order Sordariales.</title>
        <authorList>
            <person name="Hensen N."/>
            <person name="Bonometti L."/>
            <person name="Westerberg I."/>
            <person name="Brannstrom I.O."/>
            <person name="Guillou S."/>
            <person name="Cros-Aarteil S."/>
            <person name="Calhoun S."/>
            <person name="Haridas S."/>
            <person name="Kuo A."/>
            <person name="Mondo S."/>
            <person name="Pangilinan J."/>
            <person name="Riley R."/>
            <person name="LaButti K."/>
            <person name="Andreopoulos B."/>
            <person name="Lipzen A."/>
            <person name="Chen C."/>
            <person name="Yan M."/>
            <person name="Daum C."/>
            <person name="Ng V."/>
            <person name="Clum A."/>
            <person name="Steindorff A."/>
            <person name="Ohm R.A."/>
            <person name="Martin F."/>
            <person name="Silar P."/>
            <person name="Natvig D.O."/>
            <person name="Lalanne C."/>
            <person name="Gautier V."/>
            <person name="Ament-Velasquez S.L."/>
            <person name="Kruys A."/>
            <person name="Hutchinson M.I."/>
            <person name="Powell A.J."/>
            <person name="Barry K."/>
            <person name="Miller A.N."/>
            <person name="Grigoriev I.V."/>
            <person name="Debuchy R."/>
            <person name="Gladieux P."/>
            <person name="Hiltunen Thoren M."/>
            <person name="Johannesson H."/>
        </authorList>
    </citation>
    <scope>NUCLEOTIDE SEQUENCE</scope>
    <source>
        <strain evidence="8">CBS 314.62</strain>
    </source>
</reference>
<dbReference type="AlphaFoldDB" id="A0AAE0X5K2"/>
<keyword evidence="3" id="KW-0285">Flavoprotein</keyword>
<dbReference type="InterPro" id="IPR036188">
    <property type="entry name" value="FAD/NAD-bd_sf"/>
</dbReference>
<evidence type="ECO:0000256" key="1">
    <source>
        <dbReference type="ARBA" id="ARBA00001974"/>
    </source>
</evidence>
<protein>
    <submittedName>
        <fullName evidence="8">Pyridine nucleotide-disulfide oxidoreductase-like protein</fullName>
    </submittedName>
</protein>
<reference evidence="8" key="2">
    <citation type="submission" date="2023-06" db="EMBL/GenBank/DDBJ databases">
        <authorList>
            <consortium name="Lawrence Berkeley National Laboratory"/>
            <person name="Haridas S."/>
            <person name="Hensen N."/>
            <person name="Bonometti L."/>
            <person name="Westerberg I."/>
            <person name="Brannstrom I.O."/>
            <person name="Guillou S."/>
            <person name="Cros-Aarteil S."/>
            <person name="Calhoun S."/>
            <person name="Kuo A."/>
            <person name="Mondo S."/>
            <person name="Pangilinan J."/>
            <person name="Riley R."/>
            <person name="Labutti K."/>
            <person name="Andreopoulos B."/>
            <person name="Lipzen A."/>
            <person name="Chen C."/>
            <person name="Yanf M."/>
            <person name="Daum C."/>
            <person name="Ng V."/>
            <person name="Clum A."/>
            <person name="Steindorff A."/>
            <person name="Ohm R."/>
            <person name="Martin F."/>
            <person name="Silar P."/>
            <person name="Natvig D."/>
            <person name="Lalanne C."/>
            <person name="Gautier V."/>
            <person name="Ament-Velasquez S.L."/>
            <person name="Kruys A."/>
            <person name="Hutchinson M.I."/>
            <person name="Powell A.J."/>
            <person name="Barry K."/>
            <person name="Miller A.N."/>
            <person name="Grigoriev I.V."/>
            <person name="Debuchy R."/>
            <person name="Gladieux P."/>
            <person name="Thoren M.H."/>
            <person name="Johannesson H."/>
        </authorList>
    </citation>
    <scope>NUCLEOTIDE SEQUENCE</scope>
    <source>
        <strain evidence="8">CBS 314.62</strain>
    </source>
</reference>